<gene>
    <name evidence="1" type="ORF">WR25_02786</name>
</gene>
<evidence type="ECO:0000313" key="2">
    <source>
        <dbReference type="Proteomes" id="UP000218231"/>
    </source>
</evidence>
<sequence length="204" mass="22628">MSGSPSNCPSEPVRLKRAFIYDEHKGYFSAMLIGSRRSIKIKDIYEGQAGIGCFIRVALSNSEDDHMIKTADSGDLKSHVDNNTERVFEAEGFFTGDNPTIIFQEDFGQLSIKMPRNLARQDGDKAIAIRIEEVGDICEINAQPLIECEGLVVTNAIARGIPTSYIFISGCRSYSDVYFVADSVENLPPVGNFVRLLIQFVFLC</sequence>
<keyword evidence="2" id="KW-1185">Reference proteome</keyword>
<accession>A0A2A2KMH4</accession>
<dbReference type="EMBL" id="LIAE01008169">
    <property type="protein sequence ID" value="PAV75196.1"/>
    <property type="molecule type" value="Genomic_DNA"/>
</dbReference>
<organism evidence="1 2">
    <name type="scientific">Diploscapter pachys</name>
    <dbReference type="NCBI Taxonomy" id="2018661"/>
    <lineage>
        <taxon>Eukaryota</taxon>
        <taxon>Metazoa</taxon>
        <taxon>Ecdysozoa</taxon>
        <taxon>Nematoda</taxon>
        <taxon>Chromadorea</taxon>
        <taxon>Rhabditida</taxon>
        <taxon>Rhabditina</taxon>
        <taxon>Rhabditomorpha</taxon>
        <taxon>Rhabditoidea</taxon>
        <taxon>Rhabditidae</taxon>
        <taxon>Diploscapter</taxon>
    </lineage>
</organism>
<name>A0A2A2KMH4_9BILA</name>
<proteinExistence type="predicted"/>
<reference evidence="1 2" key="1">
    <citation type="journal article" date="2017" name="Curr. Biol.">
        <title>Genome architecture and evolution of a unichromosomal asexual nematode.</title>
        <authorList>
            <person name="Fradin H."/>
            <person name="Zegar C."/>
            <person name="Gutwein M."/>
            <person name="Lucas J."/>
            <person name="Kovtun M."/>
            <person name="Corcoran D."/>
            <person name="Baugh L.R."/>
            <person name="Kiontke K."/>
            <person name="Gunsalus K."/>
            <person name="Fitch D.H."/>
            <person name="Piano F."/>
        </authorList>
    </citation>
    <scope>NUCLEOTIDE SEQUENCE [LARGE SCALE GENOMIC DNA]</scope>
    <source>
        <strain evidence="1">PF1309</strain>
    </source>
</reference>
<evidence type="ECO:0000313" key="1">
    <source>
        <dbReference type="EMBL" id="PAV75196.1"/>
    </source>
</evidence>
<dbReference type="AlphaFoldDB" id="A0A2A2KMH4"/>
<comment type="caution">
    <text evidence="1">The sequence shown here is derived from an EMBL/GenBank/DDBJ whole genome shotgun (WGS) entry which is preliminary data.</text>
</comment>
<protein>
    <submittedName>
        <fullName evidence="1">Uncharacterized protein</fullName>
    </submittedName>
</protein>
<dbReference type="Proteomes" id="UP000218231">
    <property type="component" value="Unassembled WGS sequence"/>
</dbReference>